<dbReference type="Proteomes" id="UP000053664">
    <property type="component" value="Unassembled WGS sequence"/>
</dbReference>
<evidence type="ECO:0000313" key="3">
    <source>
        <dbReference type="Proteomes" id="UP000053664"/>
    </source>
</evidence>
<evidence type="ECO:0000256" key="1">
    <source>
        <dbReference type="SAM" id="MobiDB-lite"/>
    </source>
</evidence>
<feature type="region of interest" description="Disordered" evidence="1">
    <location>
        <begin position="44"/>
        <end position="99"/>
    </location>
</feature>
<gene>
    <name evidence="2" type="ORF">PFL1_03937</name>
</gene>
<sequence>MLVFRPPAQRNPIVSRRKKCLDPSRIVNLAPFLAQLYPSPFPRTTDSDMANRADVPLQPSSIQRRTRRGSPGWTDRRVQRQEGGRIDLERPSSFGFDRGGDETWAIRPALPVASLCVLPPGSPISALAGEGRNEPRNQPARHRSIRRSNPPPDPVPLPSSSLVDPRTDENGGEGRGAAGPAGEKSKKDPLPSDPGALVGQWKSCSDPALSFPPPPLA</sequence>
<feature type="compositionally biased region" description="Basic and acidic residues" evidence="1">
    <location>
        <begin position="74"/>
        <end position="90"/>
    </location>
</feature>
<protein>
    <submittedName>
        <fullName evidence="2">Uncharacterized protein</fullName>
    </submittedName>
</protein>
<evidence type="ECO:0000313" key="2">
    <source>
        <dbReference type="EMBL" id="EPQ28634.1"/>
    </source>
</evidence>
<name>A0A061H855_9BASI</name>
<reference evidence="2 3" key="1">
    <citation type="journal article" date="2013" name="Plant Cell">
        <title>The transition from a phytopathogenic smut ancestor to an anamorphic biocontrol agent deciphered by comparative whole-genome analysis.</title>
        <authorList>
            <person name="Lefebvre F."/>
            <person name="Joly D.L."/>
            <person name="Labbe C."/>
            <person name="Teichmann B."/>
            <person name="Linning R."/>
            <person name="Belzile F."/>
            <person name="Bakkeren G."/>
            <person name="Belanger R.R."/>
        </authorList>
    </citation>
    <scope>NUCLEOTIDE SEQUENCE [LARGE SCALE GENOMIC DNA]</scope>
    <source>
        <strain evidence="2 3">PF-1</strain>
    </source>
</reference>
<dbReference type="GeneID" id="19318044"/>
<feature type="region of interest" description="Disordered" evidence="1">
    <location>
        <begin position="126"/>
        <end position="217"/>
    </location>
</feature>
<dbReference type="KEGG" id="pfp:PFL1_03937"/>
<dbReference type="RefSeq" id="XP_007879651.1">
    <property type="nucleotide sequence ID" value="XM_007881460.1"/>
</dbReference>
<dbReference type="AlphaFoldDB" id="A0A061H855"/>
<proteinExistence type="predicted"/>
<dbReference type="HOGENOM" id="CLU_1272780_0_0_1"/>
<accession>A0A061H855</accession>
<dbReference type="EMBL" id="KE361634">
    <property type="protein sequence ID" value="EPQ28634.1"/>
    <property type="molecule type" value="Genomic_DNA"/>
</dbReference>
<organism evidence="2 3">
    <name type="scientific">Pseudozyma flocculosa PF-1</name>
    <dbReference type="NCBI Taxonomy" id="1277687"/>
    <lineage>
        <taxon>Eukaryota</taxon>
        <taxon>Fungi</taxon>
        <taxon>Dikarya</taxon>
        <taxon>Basidiomycota</taxon>
        <taxon>Ustilaginomycotina</taxon>
        <taxon>Ustilaginomycetes</taxon>
        <taxon>Ustilaginales</taxon>
        <taxon>Ustilaginaceae</taxon>
        <taxon>Pseudozyma</taxon>
    </lineage>
</organism>